<dbReference type="SMART" id="SM00225">
    <property type="entry name" value="BTB"/>
    <property type="match status" value="1"/>
</dbReference>
<dbReference type="InterPro" id="IPR011705">
    <property type="entry name" value="BACK"/>
</dbReference>
<protein>
    <submittedName>
        <fullName evidence="4">Kelch repeat and BTB (POZ) domain containing 8</fullName>
    </submittedName>
</protein>
<dbReference type="STRING" id="7757.ENSPMAP00000000442"/>
<accession>S4R5G2</accession>
<organism evidence="4">
    <name type="scientific">Petromyzon marinus</name>
    <name type="common">Sea lamprey</name>
    <dbReference type="NCBI Taxonomy" id="7757"/>
    <lineage>
        <taxon>Eukaryota</taxon>
        <taxon>Metazoa</taxon>
        <taxon>Chordata</taxon>
        <taxon>Craniata</taxon>
        <taxon>Vertebrata</taxon>
        <taxon>Cyclostomata</taxon>
        <taxon>Hyperoartia</taxon>
        <taxon>Petromyzontiformes</taxon>
        <taxon>Petromyzontidae</taxon>
        <taxon>Petromyzon</taxon>
    </lineage>
</organism>
<dbReference type="PROSITE" id="PS50097">
    <property type="entry name" value="BTB"/>
    <property type="match status" value="1"/>
</dbReference>
<reference evidence="4" key="2">
    <citation type="submission" date="2025-09" db="UniProtKB">
        <authorList>
            <consortium name="Ensembl"/>
        </authorList>
    </citation>
    <scope>IDENTIFICATION</scope>
</reference>
<dbReference type="Pfam" id="PF00651">
    <property type="entry name" value="BTB"/>
    <property type="match status" value="1"/>
</dbReference>
<evidence type="ECO:0000256" key="1">
    <source>
        <dbReference type="ARBA" id="ARBA00022441"/>
    </source>
</evidence>
<dbReference type="SUPFAM" id="SSF117281">
    <property type="entry name" value="Kelch motif"/>
    <property type="match status" value="1"/>
</dbReference>
<keyword evidence="2" id="KW-0677">Repeat</keyword>
<sequence>HACQLLQQLKAMLDERLLTDVLLLVECGGSFPCHRNVLAAVSPYFRSMFTNGLTESSQREVSILGVEVEAMQLVLDFAYTSRANLTESNVQGAFAAANLFQIPGLLSLTAAFMASRLDAQNVVGVFAFADAHHHAELRAAACGFIRRWYPAVAREREFGGLSRAQLEELLLSDDLNVEREEQVYESVVAWAGRDPDRLPELPGVFARCLRLSLMDAEYVRALPAALSRALRPDGAAASADANPEAQASRPRLGMTATEMVICFEAAHKHSARKRTVICLDPATHDVYRLSRLPGDLREAGLLVTPDNDLLVAGGYRPGSNEAAVDHRAEAECWRYEHSSDQWRVCGTLVRARIRCQLAHCRGATYAVGGHVYEGDGRNALKSVERYSERDEVWTSVSPMPVAMEYHSAAAALGRIYVLQGGDVFLAYQAEHDHWEYLTPMTVPRLQSHALVCGDWLYCVGGALGSRRRTLTVERYSLRNNVWERRSELPLDPGASPYARPVALGGRLHMFVRQTQVLLEELVFSMCRRYSLYANEGEADTWREVYTAPERLWDLGRHFECVAAKMYPQCLHKVL</sequence>
<keyword evidence="1" id="KW-0880">Kelch repeat</keyword>
<dbReference type="Gene3D" id="3.30.710.10">
    <property type="entry name" value="Potassium Channel Kv1.1, Chain A"/>
    <property type="match status" value="1"/>
</dbReference>
<dbReference type="PANTHER" id="PTHR24412">
    <property type="entry name" value="KELCH PROTEIN"/>
    <property type="match status" value="1"/>
</dbReference>
<feature type="domain" description="BTB" evidence="3">
    <location>
        <begin position="19"/>
        <end position="87"/>
    </location>
</feature>
<dbReference type="OMA" id="FWMYDHA"/>
<name>S4R5G2_PETMA</name>
<dbReference type="Gene3D" id="1.25.40.420">
    <property type="match status" value="1"/>
</dbReference>
<dbReference type="PANTHER" id="PTHR24412:SF433">
    <property type="entry name" value="KELCH REPEAT AND BTB DOMAIN-CONTAINING PROTEIN 8"/>
    <property type="match status" value="1"/>
</dbReference>
<dbReference type="GeneTree" id="ENSGT00940000158653"/>
<dbReference type="HOGENOM" id="CLU_004253_14_6_1"/>
<dbReference type="InterPro" id="IPR015915">
    <property type="entry name" value="Kelch-typ_b-propeller"/>
</dbReference>
<reference evidence="4" key="1">
    <citation type="submission" date="2025-08" db="UniProtKB">
        <authorList>
            <consortium name="Ensembl"/>
        </authorList>
    </citation>
    <scope>IDENTIFICATION</scope>
</reference>
<dbReference type="SMART" id="SM00875">
    <property type="entry name" value="BACK"/>
    <property type="match status" value="1"/>
</dbReference>
<evidence type="ECO:0000256" key="2">
    <source>
        <dbReference type="ARBA" id="ARBA00022737"/>
    </source>
</evidence>
<dbReference type="AlphaFoldDB" id="S4R5G2"/>
<dbReference type="PIRSF" id="PIRSF037037">
    <property type="entry name" value="Kelch-like_protein_gigaxonin"/>
    <property type="match status" value="1"/>
</dbReference>
<dbReference type="InterPro" id="IPR011333">
    <property type="entry name" value="SKP1/BTB/POZ_sf"/>
</dbReference>
<dbReference type="InterPro" id="IPR017096">
    <property type="entry name" value="BTB-kelch_protein"/>
</dbReference>
<dbReference type="Ensembl" id="ENSPMAT00000000443.1">
    <property type="protein sequence ID" value="ENSPMAP00000000442.1"/>
    <property type="gene ID" value="ENSPMAG00000000396.1"/>
</dbReference>
<dbReference type="Gene3D" id="2.120.10.80">
    <property type="entry name" value="Kelch-type beta propeller"/>
    <property type="match status" value="1"/>
</dbReference>
<dbReference type="Pfam" id="PF01344">
    <property type="entry name" value="Kelch_1"/>
    <property type="match status" value="1"/>
</dbReference>
<dbReference type="Pfam" id="PF07707">
    <property type="entry name" value="BACK"/>
    <property type="match status" value="1"/>
</dbReference>
<dbReference type="SMART" id="SM00612">
    <property type="entry name" value="Kelch"/>
    <property type="match status" value="4"/>
</dbReference>
<evidence type="ECO:0000313" key="4">
    <source>
        <dbReference type="Ensembl" id="ENSPMAP00000000442.1"/>
    </source>
</evidence>
<dbReference type="InterPro" id="IPR000210">
    <property type="entry name" value="BTB/POZ_dom"/>
</dbReference>
<dbReference type="InterPro" id="IPR006652">
    <property type="entry name" value="Kelch_1"/>
</dbReference>
<evidence type="ECO:0000259" key="3">
    <source>
        <dbReference type="PROSITE" id="PS50097"/>
    </source>
</evidence>
<dbReference type="SUPFAM" id="SSF54695">
    <property type="entry name" value="POZ domain"/>
    <property type="match status" value="1"/>
</dbReference>
<proteinExistence type="predicted"/>